<reference evidence="3 4" key="1">
    <citation type="journal article" date="2009" name="Curr. Microbiol.">
        <title>Molecular cloning and expression of a novel cholinephosphotransferase involved in glycoglycerophospholipid biosynthesis of Mycoplasma fermentans.</title>
        <authorList>
            <person name="Ishida N."/>
            <person name="Irikura D."/>
            <person name="Matsuda K."/>
            <person name="Sato S."/>
            <person name="Asano K."/>
        </authorList>
    </citation>
    <scope>NUCLEOTIDE SEQUENCE [LARGE SCALE GENOMIC DNA]</scope>
    <source>
        <strain evidence="4">ATCC 19989 / NBRC 14854 / NCTC 10117 / PG18</strain>
    </source>
</reference>
<protein>
    <recommendedName>
        <fullName evidence="5">Haloacid dehalogenase</fullName>
    </recommendedName>
</protein>
<dbReference type="InterPro" id="IPR036412">
    <property type="entry name" value="HAD-like_sf"/>
</dbReference>
<keyword evidence="4" id="KW-1185">Reference proteome</keyword>
<dbReference type="InterPro" id="IPR006379">
    <property type="entry name" value="HAD-SF_hydro_IIB"/>
</dbReference>
<dbReference type="Gene3D" id="3.30.1240.10">
    <property type="match status" value="1"/>
</dbReference>
<dbReference type="PROSITE" id="PS01228">
    <property type="entry name" value="COF_1"/>
    <property type="match status" value="1"/>
</dbReference>
<organism evidence="3 4">
    <name type="scientific">Mycoplasmopsis fermentans (strain ATCC 19989 / NBRC 14854 / NCTC 10117 / PG18)</name>
    <name type="common">Mycoplasma fermentans</name>
    <dbReference type="NCBI Taxonomy" id="496833"/>
    <lineage>
        <taxon>Bacteria</taxon>
        <taxon>Bacillati</taxon>
        <taxon>Mycoplasmatota</taxon>
        <taxon>Mycoplasmoidales</taxon>
        <taxon>Metamycoplasmataceae</taxon>
        <taxon>Mycoplasmopsis</taxon>
    </lineage>
</organism>
<evidence type="ECO:0008006" key="5">
    <source>
        <dbReference type="Google" id="ProtNLM"/>
    </source>
</evidence>
<dbReference type="Pfam" id="PF08282">
    <property type="entry name" value="Hydrolase_3"/>
    <property type="match status" value="1"/>
</dbReference>
<dbReference type="NCBIfam" id="TIGR01484">
    <property type="entry name" value="HAD-SF-IIB"/>
    <property type="match status" value="1"/>
</dbReference>
<dbReference type="eggNOG" id="COG0561">
    <property type="taxonomic scope" value="Bacteria"/>
</dbReference>
<dbReference type="PANTHER" id="PTHR10000">
    <property type="entry name" value="PHOSPHOSERINE PHOSPHATASE"/>
    <property type="match status" value="1"/>
</dbReference>
<dbReference type="InterPro" id="IPR023214">
    <property type="entry name" value="HAD_sf"/>
</dbReference>
<dbReference type="GO" id="GO:0000287">
    <property type="term" value="F:magnesium ion binding"/>
    <property type="evidence" value="ECO:0007669"/>
    <property type="project" value="TreeGrafter"/>
</dbReference>
<dbReference type="GO" id="GO:0005829">
    <property type="term" value="C:cytosol"/>
    <property type="evidence" value="ECO:0007669"/>
    <property type="project" value="TreeGrafter"/>
</dbReference>
<dbReference type="GO" id="GO:0016791">
    <property type="term" value="F:phosphatase activity"/>
    <property type="evidence" value="ECO:0007669"/>
    <property type="project" value="UniProtKB-ARBA"/>
</dbReference>
<accession>C4XEW6</accession>
<dbReference type="EMBL" id="AP009608">
    <property type="protein sequence ID" value="BAH69688.1"/>
    <property type="molecule type" value="Genomic_DNA"/>
</dbReference>
<evidence type="ECO:0000256" key="1">
    <source>
        <dbReference type="ARBA" id="ARBA00001946"/>
    </source>
</evidence>
<gene>
    <name evidence="3" type="ordered locus">MBIO_0423</name>
</gene>
<dbReference type="HOGENOM" id="CLU_044146_1_2_14"/>
<dbReference type="PATRIC" id="fig|496833.3.peg.850"/>
<comment type="similarity">
    <text evidence="2">Belongs to the HAD-like hydrolase superfamily. Cof family.</text>
</comment>
<dbReference type="SUPFAM" id="SSF56784">
    <property type="entry name" value="HAD-like"/>
    <property type="match status" value="1"/>
</dbReference>
<dbReference type="KEGG" id="mfp:MBIO_0423"/>
<comment type="cofactor">
    <cofactor evidence="1">
        <name>Mg(2+)</name>
        <dbReference type="ChEBI" id="CHEBI:18420"/>
    </cofactor>
</comment>
<evidence type="ECO:0000313" key="3">
    <source>
        <dbReference type="EMBL" id="BAH69688.1"/>
    </source>
</evidence>
<dbReference type="AlphaFoldDB" id="C4XEW6"/>
<evidence type="ECO:0000313" key="4">
    <source>
        <dbReference type="Proteomes" id="UP000006810"/>
    </source>
</evidence>
<dbReference type="Gene3D" id="3.40.50.1000">
    <property type="entry name" value="HAD superfamily/HAD-like"/>
    <property type="match status" value="1"/>
</dbReference>
<proteinExistence type="inferred from homology"/>
<dbReference type="PANTHER" id="PTHR10000:SF8">
    <property type="entry name" value="HAD SUPERFAMILY HYDROLASE-LIKE, TYPE 3"/>
    <property type="match status" value="1"/>
</dbReference>
<dbReference type="Proteomes" id="UP000006810">
    <property type="component" value="Chromosome"/>
</dbReference>
<name>C4XEW6_MYCFP</name>
<dbReference type="InterPro" id="IPR000150">
    <property type="entry name" value="Cof"/>
</dbReference>
<evidence type="ECO:0000256" key="2">
    <source>
        <dbReference type="ARBA" id="ARBA00034778"/>
    </source>
</evidence>
<sequence length="275" mass="32031">MMSQKEDKKPIVFSDVDGTLYARDCYVSNFNLNIIKQDNLSFNIATGNPICPRMLKLAKLVDADYMIGSSGVQIYDYKHNKYLHEEYLKASVVKKIFKLFKESKVSAAAWSSDVFYVFKEADKEFLNKIYYRYETFEQFELYEDQKDIKKVAKIEVYFENTPNVGDLIKELEKLDCQVIVTHMNLEIISKGASKGNAILWLLKHVLKGYNPEEVMVIGDSENDYSMFHKFNYSYVMDNAKDEVKDKANFITKAVQEHGLGYAVMDYLEKFNKRNN</sequence>
<dbReference type="NCBIfam" id="TIGR00099">
    <property type="entry name" value="Cof-subfamily"/>
    <property type="match status" value="1"/>
</dbReference>